<sequence length="432" mass="47290">MQPDPRQSDDAAVSWSLATRVAFRFFVVYLGSFCVTFAQVVFAFTGVLAGLLPDGAVIWQMVALEPLTRWFGRTALGVDAVLVPGSGSGDQAAIWVYVAFLLTVSALATVAWSVLDRRRRAYPRLAAWFATFLRVCLGGQMLFYGFAKVVPTQMPSPPLAALIEPLGDLSPMALLWLQVGTSHPYEIALGAVEVLAGVLLFIPRTATAGALVSLVGTGQIFLLNMTYGVPVKILSFHLFLISAILVAPEARRLVEALILGRGVGPEVRPALFDSRRRDRLAKVAQVLLGAWVLAGCLVLNLHSWHEFGDGRPKPELYGIWQVTDFSVDGTPRPPLLTDELRWQRVVFDNAGVITYQLMDGTLVDVAAESTPDSLVVTAEDGSFAVDRADDELRLTGRWRGSPTSVTLHRQPLEDFTLRNRGFHWVQEAPFFG</sequence>
<comment type="caution">
    <text evidence="2">The sequence shown here is derived from an EMBL/GenBank/DDBJ whole genome shotgun (WGS) entry which is preliminary data.</text>
</comment>
<gene>
    <name evidence="2" type="ORF">H7K45_00815</name>
</gene>
<keyword evidence="1" id="KW-0812">Transmembrane</keyword>
<keyword evidence="3" id="KW-1185">Reference proteome</keyword>
<proteinExistence type="predicted"/>
<organism evidence="2 3">
    <name type="scientific">Mycobacterium yunnanensis</name>
    <dbReference type="NCBI Taxonomy" id="368477"/>
    <lineage>
        <taxon>Bacteria</taxon>
        <taxon>Bacillati</taxon>
        <taxon>Actinomycetota</taxon>
        <taxon>Actinomycetes</taxon>
        <taxon>Mycobacteriales</taxon>
        <taxon>Mycobacteriaceae</taxon>
        <taxon>Mycobacterium</taxon>
    </lineage>
</organism>
<evidence type="ECO:0000313" key="2">
    <source>
        <dbReference type="EMBL" id="MCV7419075.1"/>
    </source>
</evidence>
<feature type="transmembrane region" description="Helical" evidence="1">
    <location>
        <begin position="94"/>
        <end position="115"/>
    </location>
</feature>
<dbReference type="AlphaFoldDB" id="A0A9X3BRL4"/>
<feature type="transmembrane region" description="Helical" evidence="1">
    <location>
        <begin position="127"/>
        <end position="147"/>
    </location>
</feature>
<keyword evidence="1" id="KW-1133">Transmembrane helix</keyword>
<dbReference type="Proteomes" id="UP001141629">
    <property type="component" value="Unassembled WGS sequence"/>
</dbReference>
<evidence type="ECO:0000256" key="1">
    <source>
        <dbReference type="SAM" id="Phobius"/>
    </source>
</evidence>
<accession>A0A9X3BRL4</accession>
<evidence type="ECO:0000313" key="3">
    <source>
        <dbReference type="Proteomes" id="UP001141629"/>
    </source>
</evidence>
<reference evidence="2" key="1">
    <citation type="submission" date="2020-07" db="EMBL/GenBank/DDBJ databases">
        <authorList>
            <person name="Pettersson B.M.F."/>
            <person name="Behra P.R.K."/>
            <person name="Ramesh M."/>
            <person name="Das S."/>
            <person name="Dasgupta S."/>
            <person name="Kirsebom L.A."/>
        </authorList>
    </citation>
    <scope>NUCLEOTIDE SEQUENCE</scope>
    <source>
        <strain evidence="2">DSM 44838</strain>
    </source>
</reference>
<name>A0A9X3BRL4_9MYCO</name>
<feature type="transmembrane region" description="Helical" evidence="1">
    <location>
        <begin position="21"/>
        <end position="52"/>
    </location>
</feature>
<reference evidence="2" key="2">
    <citation type="journal article" date="2022" name="BMC Genomics">
        <title>Comparative genome analysis of mycobacteria focusing on tRNA and non-coding RNA.</title>
        <authorList>
            <person name="Behra P.R.K."/>
            <person name="Pettersson B.M.F."/>
            <person name="Ramesh M."/>
            <person name="Das S."/>
            <person name="Dasgupta S."/>
            <person name="Kirsebom L.A."/>
        </authorList>
    </citation>
    <scope>NUCLEOTIDE SEQUENCE</scope>
    <source>
        <strain evidence="2">DSM 44838</strain>
    </source>
</reference>
<dbReference type="EMBL" id="JACKVK010000001">
    <property type="protein sequence ID" value="MCV7419075.1"/>
    <property type="molecule type" value="Genomic_DNA"/>
</dbReference>
<feature type="transmembrane region" description="Helical" evidence="1">
    <location>
        <begin position="189"/>
        <end position="215"/>
    </location>
</feature>
<protein>
    <submittedName>
        <fullName evidence="2">DoxX family protein</fullName>
    </submittedName>
</protein>
<dbReference type="RefSeq" id="WP_263993808.1">
    <property type="nucleotide sequence ID" value="NZ_JACKVK010000001.1"/>
</dbReference>
<keyword evidence="1" id="KW-0472">Membrane</keyword>